<dbReference type="RefSeq" id="WP_073118336.1">
    <property type="nucleotide sequence ID" value="NZ_FRAA01000001.1"/>
</dbReference>
<gene>
    <name evidence="6" type="ORF">SAMN04488028_10139</name>
</gene>
<keyword evidence="2 4" id="KW-0238">DNA-binding</keyword>
<dbReference type="Proteomes" id="UP000184474">
    <property type="component" value="Unassembled WGS sequence"/>
</dbReference>
<dbReference type="InterPro" id="IPR009057">
    <property type="entry name" value="Homeodomain-like_sf"/>
</dbReference>
<organism evidence="6 7">
    <name type="scientific">Reichenbachiella agariperforans</name>
    <dbReference type="NCBI Taxonomy" id="156994"/>
    <lineage>
        <taxon>Bacteria</taxon>
        <taxon>Pseudomonadati</taxon>
        <taxon>Bacteroidota</taxon>
        <taxon>Cytophagia</taxon>
        <taxon>Cytophagales</taxon>
        <taxon>Reichenbachiellaceae</taxon>
        <taxon>Reichenbachiella</taxon>
    </lineage>
</organism>
<dbReference type="Gene3D" id="1.10.357.10">
    <property type="entry name" value="Tetracycline Repressor, domain 2"/>
    <property type="match status" value="1"/>
</dbReference>
<sequence length="184" mass="20466">MGKREQTIDTILQTTMKLLASEGLGKLSMRRVANESSVSLSNLQYYFKDIEALLIAVVANYFEWCAQEVQDNISNSQDARFETFLRNILTDHLVVGGKTDRCIMFREIWALSSRSTAIDTAVNQYYNAYCKQVVSTLANYSAQPAVVAALLLPYVEGYSIMGNSLTLDKKQVMDSLIAVIVGLG</sequence>
<dbReference type="GO" id="GO:0003677">
    <property type="term" value="F:DNA binding"/>
    <property type="evidence" value="ECO:0007669"/>
    <property type="project" value="UniProtKB-UniRule"/>
</dbReference>
<proteinExistence type="predicted"/>
<keyword evidence="3" id="KW-0804">Transcription</keyword>
<evidence type="ECO:0000313" key="7">
    <source>
        <dbReference type="Proteomes" id="UP000184474"/>
    </source>
</evidence>
<dbReference type="SUPFAM" id="SSF46689">
    <property type="entry name" value="Homeodomain-like"/>
    <property type="match status" value="1"/>
</dbReference>
<protein>
    <submittedName>
        <fullName evidence="6">Transcriptional regulator, TetR family</fullName>
    </submittedName>
</protein>
<evidence type="ECO:0000256" key="3">
    <source>
        <dbReference type="ARBA" id="ARBA00023163"/>
    </source>
</evidence>
<name>A0A1M6J4B8_REIAG</name>
<keyword evidence="7" id="KW-1185">Reference proteome</keyword>
<evidence type="ECO:0000313" key="6">
    <source>
        <dbReference type="EMBL" id="SHJ41564.1"/>
    </source>
</evidence>
<dbReference type="InterPro" id="IPR001647">
    <property type="entry name" value="HTH_TetR"/>
</dbReference>
<dbReference type="PANTHER" id="PTHR47506:SF6">
    <property type="entry name" value="HTH-TYPE TRANSCRIPTIONAL REPRESSOR NEMR"/>
    <property type="match status" value="1"/>
</dbReference>
<feature type="DNA-binding region" description="H-T-H motif" evidence="4">
    <location>
        <begin position="28"/>
        <end position="47"/>
    </location>
</feature>
<dbReference type="AlphaFoldDB" id="A0A1M6J4B8"/>
<evidence type="ECO:0000259" key="5">
    <source>
        <dbReference type="PROSITE" id="PS50977"/>
    </source>
</evidence>
<evidence type="ECO:0000256" key="4">
    <source>
        <dbReference type="PROSITE-ProRule" id="PRU00335"/>
    </source>
</evidence>
<keyword evidence="1" id="KW-0805">Transcription regulation</keyword>
<dbReference type="EMBL" id="FRAA01000001">
    <property type="protein sequence ID" value="SHJ41564.1"/>
    <property type="molecule type" value="Genomic_DNA"/>
</dbReference>
<dbReference type="STRING" id="156994.SAMN04488028_10139"/>
<evidence type="ECO:0000256" key="1">
    <source>
        <dbReference type="ARBA" id="ARBA00023015"/>
    </source>
</evidence>
<dbReference type="PROSITE" id="PS50977">
    <property type="entry name" value="HTH_TETR_2"/>
    <property type="match status" value="1"/>
</dbReference>
<evidence type="ECO:0000256" key="2">
    <source>
        <dbReference type="ARBA" id="ARBA00023125"/>
    </source>
</evidence>
<reference evidence="7" key="1">
    <citation type="submission" date="2016-11" db="EMBL/GenBank/DDBJ databases">
        <authorList>
            <person name="Varghese N."/>
            <person name="Submissions S."/>
        </authorList>
    </citation>
    <scope>NUCLEOTIDE SEQUENCE [LARGE SCALE GENOMIC DNA]</scope>
    <source>
        <strain evidence="7">DSM 26134</strain>
    </source>
</reference>
<dbReference type="Pfam" id="PF00440">
    <property type="entry name" value="TetR_N"/>
    <property type="match status" value="1"/>
</dbReference>
<feature type="domain" description="HTH tetR-type" evidence="5">
    <location>
        <begin position="5"/>
        <end position="65"/>
    </location>
</feature>
<accession>A0A1M6J4B8</accession>
<dbReference type="PANTHER" id="PTHR47506">
    <property type="entry name" value="TRANSCRIPTIONAL REGULATORY PROTEIN"/>
    <property type="match status" value="1"/>
</dbReference>